<dbReference type="Proteomes" id="UP001163831">
    <property type="component" value="Chromosome"/>
</dbReference>
<protein>
    <submittedName>
        <fullName evidence="2">DUF58 domain-containing protein</fullName>
    </submittedName>
</protein>
<gene>
    <name evidence="2" type="ORF">N5W20_01050</name>
</gene>
<proteinExistence type="predicted"/>
<name>A0ABY6GJ12_9PROT</name>
<dbReference type="EMBL" id="CP107052">
    <property type="protein sequence ID" value="UYH51500.1"/>
    <property type="molecule type" value="Genomic_DNA"/>
</dbReference>
<evidence type="ECO:0000259" key="1">
    <source>
        <dbReference type="Pfam" id="PF01882"/>
    </source>
</evidence>
<evidence type="ECO:0000313" key="3">
    <source>
        <dbReference type="Proteomes" id="UP001163831"/>
    </source>
</evidence>
<organism evidence="2 3">
    <name type="scientific">Candidatus Kirkpatrickella diaphorinae</name>
    <dbReference type="NCBI Taxonomy" id="2984322"/>
    <lineage>
        <taxon>Bacteria</taxon>
        <taxon>Pseudomonadati</taxon>
        <taxon>Pseudomonadota</taxon>
        <taxon>Alphaproteobacteria</taxon>
        <taxon>Acetobacterales</taxon>
        <taxon>Acetobacteraceae</taxon>
        <taxon>Candidatus Kirkpatrickella</taxon>
    </lineage>
</organism>
<feature type="domain" description="DUF58" evidence="1">
    <location>
        <begin position="78"/>
        <end position="274"/>
    </location>
</feature>
<keyword evidence="3" id="KW-1185">Reference proteome</keyword>
<dbReference type="RefSeq" id="WP_319807093.1">
    <property type="nucleotide sequence ID" value="NZ_CP107052.1"/>
</dbReference>
<sequence length="318" mass="35314">MPALSDDLPDVWDFSRISSFFAGGRKAEAHLSAPPDRAADLPALLLQAQNVVSRLESGTHRRRRAGMGQDFWQFRLAQPHEPSRHIDWRQSARSRQLWVRQKEAETQRSLALWCDVSASMQWRFRARLPIKRDVAFIAALALGGAALKGGENVALIAHGVKAHNFRTARALTALGERLVAHQQAQIPEAGDVPPSSEMVLISDFLWSVDQIEEALAGLSPLARHLHLICVLDPAEISLPIRGFTALTDSSSAVRHRMSIDDDVARIYEKALHQHLDALRDFVVQRGGSFTLMPTNDDVASILRPLHARLSARTHGEAR</sequence>
<evidence type="ECO:0000313" key="2">
    <source>
        <dbReference type="EMBL" id="UYH51500.1"/>
    </source>
</evidence>
<accession>A0ABY6GJ12</accession>
<dbReference type="PANTHER" id="PTHR33608">
    <property type="entry name" value="BLL2464 PROTEIN"/>
    <property type="match status" value="1"/>
</dbReference>
<dbReference type="PANTHER" id="PTHR33608:SF6">
    <property type="entry name" value="BLL2464 PROTEIN"/>
    <property type="match status" value="1"/>
</dbReference>
<dbReference type="InterPro" id="IPR002881">
    <property type="entry name" value="DUF58"/>
</dbReference>
<dbReference type="Pfam" id="PF01882">
    <property type="entry name" value="DUF58"/>
    <property type="match status" value="1"/>
</dbReference>
<reference evidence="2" key="1">
    <citation type="submission" date="2022-10" db="EMBL/GenBank/DDBJ databases">
        <title>Candidatus Kirkpatrella diaphorinas gen. nov., sp. nov., an uncultured endosymbiont identified in a population of Diaphorina citri from Hawaii.</title>
        <authorList>
            <person name="Henry E.M."/>
            <person name="Carlson C.R."/>
            <person name="Kuo Y.-W."/>
        </authorList>
    </citation>
    <scope>NUCLEOTIDE SEQUENCE</scope>
    <source>
        <strain evidence="2">CADCRV1</strain>
    </source>
</reference>